<dbReference type="OMA" id="FRRYAHS"/>
<dbReference type="InterPro" id="IPR035500">
    <property type="entry name" value="NHR-like_dom_sf"/>
</dbReference>
<keyword evidence="6" id="KW-1185">Reference proteome</keyword>
<proteinExistence type="predicted"/>
<dbReference type="eggNOG" id="KOG3575">
    <property type="taxonomic scope" value="Eukaryota"/>
</dbReference>
<dbReference type="Gene3D" id="1.10.565.10">
    <property type="entry name" value="Retinoid X Receptor"/>
    <property type="match status" value="1"/>
</dbReference>
<dbReference type="STRING" id="135651.G0M9I6"/>
<evidence type="ECO:0000256" key="2">
    <source>
        <dbReference type="ARBA" id="ARBA00023163"/>
    </source>
</evidence>
<dbReference type="PANTHER" id="PTHR45680">
    <property type="entry name" value="NUCLEAR HORMONE RECEPTOR FAMILY"/>
    <property type="match status" value="1"/>
</dbReference>
<dbReference type="InParanoid" id="G0M9I6"/>
<keyword evidence="2" id="KW-0804">Transcription</keyword>
<dbReference type="InterPro" id="IPR051152">
    <property type="entry name" value="C.elegans_Orphan_NR"/>
</dbReference>
<dbReference type="AlphaFoldDB" id="G0M9I6"/>
<name>G0M9I6_CAEBE</name>
<evidence type="ECO:0000259" key="4">
    <source>
        <dbReference type="PROSITE" id="PS51843"/>
    </source>
</evidence>
<organism evidence="6">
    <name type="scientific">Caenorhabditis brenneri</name>
    <name type="common">Nematode worm</name>
    <dbReference type="NCBI Taxonomy" id="135651"/>
    <lineage>
        <taxon>Eukaryota</taxon>
        <taxon>Metazoa</taxon>
        <taxon>Ecdysozoa</taxon>
        <taxon>Nematoda</taxon>
        <taxon>Chromadorea</taxon>
        <taxon>Rhabditida</taxon>
        <taxon>Rhabditina</taxon>
        <taxon>Rhabditomorpha</taxon>
        <taxon>Rhabditoidea</taxon>
        <taxon>Rhabditidae</taxon>
        <taxon>Peloderinae</taxon>
        <taxon>Caenorhabditis</taxon>
    </lineage>
</organism>
<reference evidence="6" key="1">
    <citation type="submission" date="2011-07" db="EMBL/GenBank/DDBJ databases">
        <authorList>
            <consortium name="Caenorhabditis brenneri Sequencing and Analysis Consortium"/>
            <person name="Wilson R.K."/>
        </authorList>
    </citation>
    <scope>NUCLEOTIDE SEQUENCE [LARGE SCALE GENOMIC DNA]</scope>
    <source>
        <strain evidence="6">PB2801</strain>
    </source>
</reference>
<dbReference type="HOGENOM" id="CLU_007368_7_1_1"/>
<evidence type="ECO:0000313" key="6">
    <source>
        <dbReference type="Proteomes" id="UP000008068"/>
    </source>
</evidence>
<evidence type="ECO:0000256" key="1">
    <source>
        <dbReference type="ARBA" id="ARBA00023015"/>
    </source>
</evidence>
<evidence type="ECO:0000313" key="5">
    <source>
        <dbReference type="EMBL" id="EGT31120.1"/>
    </source>
</evidence>
<gene>
    <name evidence="5" type="ORF">CAEBREN_19499</name>
</gene>
<dbReference type="EMBL" id="GL379787">
    <property type="protein sequence ID" value="EGT31120.1"/>
    <property type="molecule type" value="Genomic_DNA"/>
</dbReference>
<dbReference type="PROSITE" id="PS51843">
    <property type="entry name" value="NR_LBD"/>
    <property type="match status" value="1"/>
</dbReference>
<evidence type="ECO:0000256" key="3">
    <source>
        <dbReference type="ARBA" id="ARBA00023170"/>
    </source>
</evidence>
<dbReference type="Pfam" id="PF00104">
    <property type="entry name" value="Hormone_recep"/>
    <property type="match status" value="1"/>
</dbReference>
<keyword evidence="1" id="KW-0805">Transcription regulation</keyword>
<dbReference type="InterPro" id="IPR000536">
    <property type="entry name" value="Nucl_hrmn_rcpt_lig-bd"/>
</dbReference>
<protein>
    <recommendedName>
        <fullName evidence="4">NR LBD domain-containing protein</fullName>
    </recommendedName>
</protein>
<accession>G0M9I6</accession>
<dbReference type="Proteomes" id="UP000008068">
    <property type="component" value="Unassembled WGS sequence"/>
</dbReference>
<dbReference type="PANTHER" id="PTHR45680:SF34">
    <property type="entry name" value="NR LBD DOMAIN-CONTAINING PROTEIN-RELATED"/>
    <property type="match status" value="1"/>
</dbReference>
<dbReference type="OrthoDB" id="5789759at2759"/>
<dbReference type="SMART" id="SM00430">
    <property type="entry name" value="HOLI"/>
    <property type="match status" value="1"/>
</dbReference>
<dbReference type="SUPFAM" id="SSF48508">
    <property type="entry name" value="Nuclear receptor ligand-binding domain"/>
    <property type="match status" value="1"/>
</dbReference>
<sequence length="318" mass="38187">MFFPSIPDFQYHRDAIAPYQKVPQSIEHFSGKPEFLMYRQSISSEFSSFIDLHNLIFEASRILNFGCESPIFAGSQLKKLSLGSKYLKLNTKNMKVFDKFGKIEFMDTIEFYFLSVIKWITYFDEFHKLDIKDQMSLLFSIWHVWMKFQKCCVTATFRKTNRNPDEHILRNSVWDIKKARMDCTWISDYPKEYVAMYMQSQNIYEYEIMEEFVKLNPTDTELTFMFAQTCFEYAGKRFQGEILKITDGFQEVLSSDLHNYYVNERRNPRYIGRLTELMKLNNLKSIWESRPQRELSKVFDVIKVRYSHPEMFEDSEFN</sequence>
<feature type="domain" description="NR LBD" evidence="4">
    <location>
        <begin position="78"/>
        <end position="315"/>
    </location>
</feature>
<keyword evidence="3" id="KW-0675">Receptor</keyword>